<dbReference type="InterPro" id="IPR011330">
    <property type="entry name" value="Glyco_hydro/deAcase_b/a-brl"/>
</dbReference>
<sequence length="271" mass="29890">MNTPHTSRPWRPTPLITATLILHPGALAAWLIWPQSWPWALAAVVASHLALTAAGLWPRSRLLGPNITRLPEAAIARGEIALTIDDGPEPTITPAVLELLERHGARASFFCIGERAAAYPDLIAEIVRRGHAVENHSHRHRHHFSLFGPKRIRHDLSEAQAQLTALAGSPPRFFRAPAGLRNPFLEPVLAALGLQLASWTRRGFDTREAQPHKVLARLTRDLAAGDILLLHDGHCARTPERRAVILEVLPPLLDTIRAANLRPVTLRQALQ</sequence>
<dbReference type="InterPro" id="IPR002509">
    <property type="entry name" value="NODB_dom"/>
</dbReference>
<keyword evidence="1" id="KW-0472">Membrane</keyword>
<organism evidence="3 4">
    <name type="scientific">Parazoarcus communis</name>
    <dbReference type="NCBI Taxonomy" id="41977"/>
    <lineage>
        <taxon>Bacteria</taxon>
        <taxon>Pseudomonadati</taxon>
        <taxon>Pseudomonadota</taxon>
        <taxon>Betaproteobacteria</taxon>
        <taxon>Rhodocyclales</taxon>
        <taxon>Zoogloeaceae</taxon>
        <taxon>Parazoarcus</taxon>
    </lineage>
</organism>
<evidence type="ECO:0000313" key="3">
    <source>
        <dbReference type="EMBL" id="AWI76519.1"/>
    </source>
</evidence>
<dbReference type="InterPro" id="IPR050248">
    <property type="entry name" value="Polysacc_deacetylase_ArnD"/>
</dbReference>
<dbReference type="KEGG" id="acom:CEW83_15930"/>
<dbReference type="PANTHER" id="PTHR10587:SF137">
    <property type="entry name" value="4-DEOXY-4-FORMAMIDO-L-ARABINOSE-PHOSPHOUNDECAPRENOL DEFORMYLASE ARND-RELATED"/>
    <property type="match status" value="1"/>
</dbReference>
<dbReference type="Gene3D" id="3.20.20.370">
    <property type="entry name" value="Glycoside hydrolase/deacetylase"/>
    <property type="match status" value="1"/>
</dbReference>
<proteinExistence type="predicted"/>
<feature type="transmembrane region" description="Helical" evidence="1">
    <location>
        <begin position="39"/>
        <end position="57"/>
    </location>
</feature>
<protein>
    <submittedName>
        <fullName evidence="3">Polysaccharide deacetylase family protein</fullName>
    </submittedName>
</protein>
<dbReference type="GO" id="GO:0016810">
    <property type="term" value="F:hydrolase activity, acting on carbon-nitrogen (but not peptide) bonds"/>
    <property type="evidence" value="ECO:0007669"/>
    <property type="project" value="InterPro"/>
</dbReference>
<evidence type="ECO:0000259" key="2">
    <source>
        <dbReference type="PROSITE" id="PS51677"/>
    </source>
</evidence>
<dbReference type="GO" id="GO:0005975">
    <property type="term" value="P:carbohydrate metabolic process"/>
    <property type="evidence" value="ECO:0007669"/>
    <property type="project" value="InterPro"/>
</dbReference>
<dbReference type="PROSITE" id="PS51677">
    <property type="entry name" value="NODB"/>
    <property type="match status" value="1"/>
</dbReference>
<evidence type="ECO:0000313" key="4">
    <source>
        <dbReference type="Proteomes" id="UP000244930"/>
    </source>
</evidence>
<dbReference type="Pfam" id="PF01522">
    <property type="entry name" value="Polysacc_deac_1"/>
    <property type="match status" value="1"/>
</dbReference>
<dbReference type="AlphaFoldDB" id="A0A2U8GS54"/>
<feature type="transmembrane region" description="Helical" evidence="1">
    <location>
        <begin position="12"/>
        <end position="33"/>
    </location>
</feature>
<dbReference type="SUPFAM" id="SSF88713">
    <property type="entry name" value="Glycoside hydrolase/deacetylase"/>
    <property type="match status" value="1"/>
</dbReference>
<reference evidence="3 4" key="1">
    <citation type="submission" date="2017-06" db="EMBL/GenBank/DDBJ databases">
        <title>Azoarcus.</title>
        <authorList>
            <person name="Woo J.-H."/>
            <person name="Kim H.-S."/>
        </authorList>
    </citation>
    <scope>NUCLEOTIDE SEQUENCE [LARGE SCALE GENOMIC DNA]</scope>
    <source>
        <strain evidence="3 4">TSPY31</strain>
    </source>
</reference>
<dbReference type="EMBL" id="CP022187">
    <property type="protein sequence ID" value="AWI76519.1"/>
    <property type="molecule type" value="Genomic_DNA"/>
</dbReference>
<keyword evidence="4" id="KW-1185">Reference proteome</keyword>
<accession>A0A2U8GS54</accession>
<evidence type="ECO:0000256" key="1">
    <source>
        <dbReference type="SAM" id="Phobius"/>
    </source>
</evidence>
<dbReference type="RefSeq" id="WP_108950218.1">
    <property type="nucleotide sequence ID" value="NZ_CP022187.1"/>
</dbReference>
<dbReference type="PANTHER" id="PTHR10587">
    <property type="entry name" value="GLYCOSYL TRANSFERASE-RELATED"/>
    <property type="match status" value="1"/>
</dbReference>
<gene>
    <name evidence="3" type="ORF">CEW83_15930</name>
</gene>
<name>A0A2U8GS54_9RHOO</name>
<dbReference type="Proteomes" id="UP000244930">
    <property type="component" value="Chromosome"/>
</dbReference>
<keyword evidence="1" id="KW-0812">Transmembrane</keyword>
<dbReference type="CDD" id="cd10917">
    <property type="entry name" value="CE4_NodB_like_6s_7s"/>
    <property type="match status" value="1"/>
</dbReference>
<keyword evidence="1" id="KW-1133">Transmembrane helix</keyword>
<feature type="domain" description="NodB homology" evidence="2">
    <location>
        <begin position="78"/>
        <end position="264"/>
    </location>
</feature>